<accession>A0A9X2AC41</accession>
<evidence type="ECO:0000259" key="1">
    <source>
        <dbReference type="Pfam" id="PF00534"/>
    </source>
</evidence>
<organism evidence="3 4">
    <name type="scientific">Sulfoacidibacillus ferrooxidans</name>
    <dbReference type="NCBI Taxonomy" id="2005001"/>
    <lineage>
        <taxon>Bacteria</taxon>
        <taxon>Bacillati</taxon>
        <taxon>Bacillota</taxon>
        <taxon>Bacilli</taxon>
        <taxon>Bacillales</taxon>
        <taxon>Alicyclobacillaceae</taxon>
        <taxon>Sulfoacidibacillus</taxon>
    </lineage>
</organism>
<dbReference type="InterPro" id="IPR028098">
    <property type="entry name" value="Glyco_trans_4-like_N"/>
</dbReference>
<dbReference type="PANTHER" id="PTHR12526:SF630">
    <property type="entry name" value="GLYCOSYLTRANSFERASE"/>
    <property type="match status" value="1"/>
</dbReference>
<gene>
    <name evidence="3" type="primary">gtf1</name>
    <name evidence="3" type="ORF">MM817_01721</name>
</gene>
<dbReference type="GO" id="GO:0016757">
    <property type="term" value="F:glycosyltransferase activity"/>
    <property type="evidence" value="ECO:0007669"/>
    <property type="project" value="UniProtKB-KW"/>
</dbReference>
<feature type="domain" description="Glycosyltransferase subfamily 4-like N-terminal" evidence="2">
    <location>
        <begin position="14"/>
        <end position="118"/>
    </location>
</feature>
<dbReference type="Pfam" id="PF13579">
    <property type="entry name" value="Glyco_trans_4_4"/>
    <property type="match status" value="1"/>
</dbReference>
<feature type="domain" description="Glycosyl transferase family 1" evidence="1">
    <location>
        <begin position="179"/>
        <end position="332"/>
    </location>
</feature>
<dbReference type="InterPro" id="IPR001296">
    <property type="entry name" value="Glyco_trans_1"/>
</dbReference>
<dbReference type="EMBL" id="JALBUF010000004">
    <property type="protein sequence ID" value="MCI0183444.1"/>
    <property type="molecule type" value="Genomic_DNA"/>
</dbReference>
<keyword evidence="4" id="KW-1185">Reference proteome</keyword>
<dbReference type="EC" id="2.4.1.-" evidence="3"/>
<evidence type="ECO:0000313" key="3">
    <source>
        <dbReference type="EMBL" id="MCI0183444.1"/>
    </source>
</evidence>
<dbReference type="RefSeq" id="WP_241713764.1">
    <property type="nucleotide sequence ID" value="NZ_JALBUF010000004.1"/>
</dbReference>
<dbReference type="PANTHER" id="PTHR12526">
    <property type="entry name" value="GLYCOSYLTRANSFERASE"/>
    <property type="match status" value="1"/>
</dbReference>
<dbReference type="AlphaFoldDB" id="A0A9X2AC41"/>
<dbReference type="CDD" id="cd03811">
    <property type="entry name" value="GT4_GT28_WabH-like"/>
    <property type="match status" value="1"/>
</dbReference>
<reference evidence="3" key="1">
    <citation type="submission" date="2022-03" db="EMBL/GenBank/DDBJ databases">
        <title>Draft Genome Sequence of Firmicute Strain S0AB, a Heterotrophic Iron/Sulfur-Oxidizing Extreme Acidophile.</title>
        <authorList>
            <person name="Vergara E."/>
            <person name="Pakostova E."/>
            <person name="Johnson D.B."/>
            <person name="Holmes D.S."/>
        </authorList>
    </citation>
    <scope>NUCLEOTIDE SEQUENCE</scope>
    <source>
        <strain evidence="3">S0AB</strain>
    </source>
</reference>
<dbReference type="Proteomes" id="UP001139263">
    <property type="component" value="Unassembled WGS sequence"/>
</dbReference>
<proteinExistence type="predicted"/>
<evidence type="ECO:0000259" key="2">
    <source>
        <dbReference type="Pfam" id="PF13579"/>
    </source>
</evidence>
<dbReference type="Gene3D" id="3.40.50.2000">
    <property type="entry name" value="Glycogen Phosphorylase B"/>
    <property type="match status" value="2"/>
</dbReference>
<comment type="caution">
    <text evidence="3">The sequence shown here is derived from an EMBL/GenBank/DDBJ whole genome shotgun (WGS) entry which is preliminary data.</text>
</comment>
<sequence length="353" mass="39034">MRIVFYSGQVSGHGGTETVLKGMCQGLQQRGHKVQILLTAPSTDSSWEKGLPVKYVAVPPSYVGFAKVDPLMAHVLFFQHAMRGGPAPDIIVCLGTWQTAVARAVAESFSKRPKVISWMQFSLHVMPDSKWLNFADMNIAISAGIQAQLATAFPEVPTPLVYHPVVDQLRFIPRPDITTFVYVGRLMNQQKRIDTLFTALSEVDGDWRLKIIGDGPDEVRLKQQAHDQGIEDKVEWLGWQSDPWSAIDEATALVLPSDFEGFGLVLVEALSCGIPVIASDCHMGPSDIVRPGTNGWLYPPRDIASLRGLIQGIIHGALELPSPESCQETAKRFSYEDQVDNFERVLKTCPLRN</sequence>
<dbReference type="Pfam" id="PF00534">
    <property type="entry name" value="Glycos_transf_1"/>
    <property type="match status" value="1"/>
</dbReference>
<protein>
    <submittedName>
        <fullName evidence="3">Glycosyltransferase Gtf1</fullName>
        <ecNumber evidence="3">2.4.1.-</ecNumber>
    </submittedName>
</protein>
<keyword evidence="3" id="KW-0328">Glycosyltransferase</keyword>
<name>A0A9X2AC41_9BACL</name>
<keyword evidence="3" id="KW-0808">Transferase</keyword>
<evidence type="ECO:0000313" key="4">
    <source>
        <dbReference type="Proteomes" id="UP001139263"/>
    </source>
</evidence>
<dbReference type="SUPFAM" id="SSF53756">
    <property type="entry name" value="UDP-Glycosyltransferase/glycogen phosphorylase"/>
    <property type="match status" value="1"/>
</dbReference>